<reference evidence="12 14" key="1">
    <citation type="submission" date="2020-08" db="EMBL/GenBank/DDBJ databases">
        <title>Streptomycin Non-resistant strain, P. mexicana.</title>
        <authorList>
            <person name="Ganesh-Kumar S."/>
            <person name="Zhe T."/>
            <person name="Yu Z."/>
            <person name="Min Y."/>
        </authorList>
    </citation>
    <scope>NUCLEOTIDE SEQUENCE [LARGE SCALE GENOMIC DNA]</scope>
    <source>
        <strain evidence="12 14">GTZY2</strain>
    </source>
</reference>
<feature type="binding site" evidence="9">
    <location>
        <position position="89"/>
    </location>
    <ligand>
        <name>Mg(2+)</name>
        <dbReference type="ChEBI" id="CHEBI:18420"/>
        <label>1</label>
    </ligand>
</feature>
<dbReference type="PRINTS" id="PR00377">
    <property type="entry name" value="IMPHPHTASES"/>
</dbReference>
<dbReference type="AlphaFoldDB" id="A0A7G9TGT1"/>
<sequence>MSRMTTDLHEAVIVIAREAGQAIMAVYEGTFDVQQKTDDSPLTAADMAAHQVITDGLRRLTPQWPVLSEEAADIPWSERSQWPTYWLVDPLDGTREFIKRNGEFTVNIALIEQNEPIFGVVHAPVTGETWHARQGRNAYRRVGQVDTQIRTRSPATGALKVAASRSHRDARTQAFLDAMGGIEEMSLGSSLKFCRIAEGALDVYPRFGPTSEWDTAAAQCVLEAAGGALLAPDGRAFRYNRRETLLNGDFVALGDMTLPWRTWLAQALGDEHGHARIA</sequence>
<dbReference type="SUPFAM" id="SSF56655">
    <property type="entry name" value="Carbohydrate phosphatase"/>
    <property type="match status" value="1"/>
</dbReference>
<dbReference type="InterPro" id="IPR000760">
    <property type="entry name" value="Inositol_monophosphatase-like"/>
</dbReference>
<evidence type="ECO:0000256" key="8">
    <source>
        <dbReference type="ARBA" id="ARBA00023136"/>
    </source>
</evidence>
<feature type="binding site" evidence="9">
    <location>
        <position position="214"/>
    </location>
    <ligand>
        <name>Mg(2+)</name>
        <dbReference type="ChEBI" id="CHEBI:18420"/>
        <label>2</label>
    </ligand>
</feature>
<dbReference type="EC" id="3.1.3.7" evidence="9"/>
<dbReference type="InterPro" id="IPR050725">
    <property type="entry name" value="CysQ/Inositol_MonoPase"/>
</dbReference>
<feature type="binding site" evidence="9">
    <location>
        <position position="69"/>
    </location>
    <ligand>
        <name>Mg(2+)</name>
        <dbReference type="ChEBI" id="CHEBI:18420"/>
        <label>1</label>
    </ligand>
</feature>
<dbReference type="Gene3D" id="3.40.190.80">
    <property type="match status" value="1"/>
</dbReference>
<dbReference type="Proteomes" id="UP000515838">
    <property type="component" value="Chromosome"/>
</dbReference>
<dbReference type="GO" id="GO:0000103">
    <property type="term" value="P:sulfate assimilation"/>
    <property type="evidence" value="ECO:0007669"/>
    <property type="project" value="TreeGrafter"/>
</dbReference>
<feature type="binding site" evidence="9">
    <location>
        <position position="69"/>
    </location>
    <ligand>
        <name>substrate</name>
    </ligand>
</feature>
<protein>
    <recommendedName>
        <fullName evidence="9">3'(2'),5'-bisphosphate nucleotidase CysQ</fullName>
        <ecNumber evidence="9">3.1.3.7</ecNumber>
    </recommendedName>
    <alternativeName>
        <fullName evidence="9">3'(2'),5-bisphosphonucleoside 3'(2')-phosphohydrolase</fullName>
    </alternativeName>
    <alternativeName>
        <fullName evidence="9">3'-phosphoadenosine 5'-phosphate phosphatase</fullName>
        <shortName evidence="9">PAP phosphatase</shortName>
    </alternativeName>
</protein>
<evidence type="ECO:0000256" key="5">
    <source>
        <dbReference type="ARBA" id="ARBA00022723"/>
    </source>
</evidence>
<evidence type="ECO:0000256" key="6">
    <source>
        <dbReference type="ARBA" id="ARBA00022801"/>
    </source>
</evidence>
<evidence type="ECO:0000256" key="7">
    <source>
        <dbReference type="ARBA" id="ARBA00022842"/>
    </source>
</evidence>
<dbReference type="PANTHER" id="PTHR43028:SF5">
    <property type="entry name" value="3'(2'),5'-BISPHOSPHATE NUCLEOTIDASE 1"/>
    <property type="match status" value="1"/>
</dbReference>
<feature type="binding site" evidence="9">
    <location>
        <position position="214"/>
    </location>
    <ligand>
        <name>substrate</name>
    </ligand>
</feature>
<comment type="similarity">
    <text evidence="2 9">Belongs to the inositol monophosphatase superfamily. CysQ family.</text>
</comment>
<keyword evidence="7 9" id="KW-0460">Magnesium</keyword>
<dbReference type="InterPro" id="IPR020583">
    <property type="entry name" value="Inositol_monoP_metal-BS"/>
</dbReference>
<name>A0A7G9TGT1_PSEMX</name>
<feature type="binding site" evidence="10">
    <location>
        <position position="69"/>
    </location>
    <ligand>
        <name>Mg(2+)</name>
        <dbReference type="ChEBI" id="CHEBI:18420"/>
        <label>1</label>
        <note>catalytic</note>
    </ligand>
</feature>
<dbReference type="CDD" id="cd01638">
    <property type="entry name" value="CysQ"/>
    <property type="match status" value="1"/>
</dbReference>
<evidence type="ECO:0000313" key="14">
    <source>
        <dbReference type="Proteomes" id="UP000515838"/>
    </source>
</evidence>
<dbReference type="Proteomes" id="UP000515506">
    <property type="component" value="Chromosome"/>
</dbReference>
<evidence type="ECO:0000313" key="11">
    <source>
        <dbReference type="EMBL" id="QND80052.1"/>
    </source>
</evidence>
<dbReference type="EMBL" id="CP060028">
    <property type="protein sequence ID" value="QND80052.1"/>
    <property type="molecule type" value="Genomic_DNA"/>
</dbReference>
<reference evidence="11 13" key="2">
    <citation type="submission" date="2020-08" db="EMBL/GenBank/DDBJ databases">
        <title>Streptomycin resistant and MDR strain, P. mexicana.</title>
        <authorList>
            <person name="Ganesh-kumar S."/>
            <person name="Zhe T."/>
            <person name="Yu Z."/>
            <person name="Min Y."/>
        </authorList>
    </citation>
    <scope>NUCLEOTIDE SEQUENCE [LARGE SCALE GENOMIC DNA]</scope>
    <source>
        <strain evidence="11 13">GTZY</strain>
    </source>
</reference>
<keyword evidence="6 9" id="KW-0378">Hydrolase</keyword>
<gene>
    <name evidence="9 12" type="primary">cysQ</name>
    <name evidence="11" type="ORF">H4W19_17345</name>
    <name evidence="12" type="ORF">IAE60_07860</name>
</gene>
<comment type="function">
    <text evidence="9">Converts adenosine-3',5'-bisphosphate (PAP) to AMP.</text>
</comment>
<dbReference type="HAMAP" id="MF_02095">
    <property type="entry name" value="CysQ"/>
    <property type="match status" value="1"/>
</dbReference>
<evidence type="ECO:0000256" key="1">
    <source>
        <dbReference type="ARBA" id="ARBA00001625"/>
    </source>
</evidence>
<organism evidence="12 14">
    <name type="scientific">Pseudoxanthomonas mexicana</name>
    <dbReference type="NCBI Taxonomy" id="128785"/>
    <lineage>
        <taxon>Bacteria</taxon>
        <taxon>Pseudomonadati</taxon>
        <taxon>Pseudomonadota</taxon>
        <taxon>Gammaproteobacteria</taxon>
        <taxon>Lysobacterales</taxon>
        <taxon>Lysobacteraceae</taxon>
        <taxon>Pseudoxanthomonas</taxon>
    </lineage>
</organism>
<dbReference type="PROSITE" id="PS00630">
    <property type="entry name" value="IMP_2"/>
    <property type="match status" value="1"/>
</dbReference>
<dbReference type="FunFam" id="3.40.190.80:FF:000005">
    <property type="entry name" value="3'(2'),5'-bisphosphate nucleotidase CysQ"/>
    <property type="match status" value="1"/>
</dbReference>
<evidence type="ECO:0000313" key="13">
    <source>
        <dbReference type="Proteomes" id="UP000515506"/>
    </source>
</evidence>
<dbReference type="GO" id="GO:0046854">
    <property type="term" value="P:phosphatidylinositol phosphate biosynthetic process"/>
    <property type="evidence" value="ECO:0007669"/>
    <property type="project" value="InterPro"/>
</dbReference>
<dbReference type="Pfam" id="PF00459">
    <property type="entry name" value="Inositol_P"/>
    <property type="match status" value="1"/>
</dbReference>
<feature type="binding site" evidence="10">
    <location>
        <position position="91"/>
    </location>
    <ligand>
        <name>Mg(2+)</name>
        <dbReference type="ChEBI" id="CHEBI:18420"/>
        <label>1</label>
        <note>catalytic</note>
    </ligand>
</feature>
<dbReference type="GO" id="GO:0005886">
    <property type="term" value="C:plasma membrane"/>
    <property type="evidence" value="ECO:0007669"/>
    <property type="project" value="UniProtKB-SubCell"/>
</dbReference>
<evidence type="ECO:0000256" key="9">
    <source>
        <dbReference type="HAMAP-Rule" id="MF_02095"/>
    </source>
</evidence>
<feature type="binding site" evidence="10">
    <location>
        <position position="89"/>
    </location>
    <ligand>
        <name>Mg(2+)</name>
        <dbReference type="ChEBI" id="CHEBI:18420"/>
        <label>1</label>
        <note>catalytic</note>
    </ligand>
</feature>
<comment type="subcellular location">
    <subcellularLocation>
        <location evidence="9">Cell inner membrane</location>
        <topology evidence="9">Peripheral membrane protein</topology>
        <orientation evidence="9">Cytoplasmic side</orientation>
    </subcellularLocation>
</comment>
<proteinExistence type="inferred from homology"/>
<dbReference type="EMBL" id="CP060731">
    <property type="protein sequence ID" value="QNN79306.1"/>
    <property type="molecule type" value="Genomic_DNA"/>
</dbReference>
<dbReference type="GO" id="GO:0050427">
    <property type="term" value="P:3'-phosphoadenosine 5'-phosphosulfate metabolic process"/>
    <property type="evidence" value="ECO:0007669"/>
    <property type="project" value="TreeGrafter"/>
</dbReference>
<dbReference type="Gene3D" id="3.30.540.10">
    <property type="entry name" value="Fructose-1,6-Bisphosphatase, subunit A, domain 1"/>
    <property type="match status" value="1"/>
</dbReference>
<feature type="binding site" evidence="9">
    <location>
        <position position="91"/>
    </location>
    <ligand>
        <name>Mg(2+)</name>
        <dbReference type="ChEBI" id="CHEBI:18420"/>
        <label>1</label>
    </ligand>
</feature>
<dbReference type="FunFam" id="3.30.540.10:FF:000007">
    <property type="entry name" value="3'(2'),5'-bisphosphate nucleotidase CysQ"/>
    <property type="match status" value="1"/>
</dbReference>
<dbReference type="InterPro" id="IPR006240">
    <property type="entry name" value="CysQ"/>
</dbReference>
<dbReference type="InterPro" id="IPR020550">
    <property type="entry name" value="Inositol_monophosphatase_CS"/>
</dbReference>
<evidence type="ECO:0000256" key="2">
    <source>
        <dbReference type="ARBA" id="ARBA00005289"/>
    </source>
</evidence>
<dbReference type="GO" id="GO:0000287">
    <property type="term" value="F:magnesium ion binding"/>
    <property type="evidence" value="ECO:0007669"/>
    <property type="project" value="UniProtKB-UniRule"/>
</dbReference>
<comment type="catalytic activity">
    <reaction evidence="1 9">
        <text>adenosine 3',5'-bisphosphate + H2O = AMP + phosphate</text>
        <dbReference type="Rhea" id="RHEA:10040"/>
        <dbReference type="ChEBI" id="CHEBI:15377"/>
        <dbReference type="ChEBI" id="CHEBI:43474"/>
        <dbReference type="ChEBI" id="CHEBI:58343"/>
        <dbReference type="ChEBI" id="CHEBI:456215"/>
        <dbReference type="EC" id="3.1.3.7"/>
    </reaction>
</comment>
<keyword evidence="8 9" id="KW-0472">Membrane</keyword>
<keyword evidence="13" id="KW-1185">Reference proteome</keyword>
<feature type="binding site" evidence="9">
    <location>
        <position position="89"/>
    </location>
    <ligand>
        <name>Mg(2+)</name>
        <dbReference type="ChEBI" id="CHEBI:18420"/>
        <label>2</label>
    </ligand>
</feature>
<keyword evidence="3 9" id="KW-1003">Cell membrane</keyword>
<feature type="binding site" evidence="10">
    <location>
        <position position="214"/>
    </location>
    <ligand>
        <name>Mg(2+)</name>
        <dbReference type="ChEBI" id="CHEBI:18420"/>
        <label>1</label>
        <note>catalytic</note>
    </ligand>
</feature>
<accession>A0A7G9TGT1</accession>
<dbReference type="RefSeq" id="WP_185895345.1">
    <property type="nucleotide sequence ID" value="NZ_CP060028.1"/>
</dbReference>
<feature type="binding site" evidence="9">
    <location>
        <position position="92"/>
    </location>
    <ligand>
        <name>Mg(2+)</name>
        <dbReference type="ChEBI" id="CHEBI:18420"/>
        <label>2</label>
    </ligand>
</feature>
<dbReference type="GO" id="GO:0008441">
    <property type="term" value="F:3'(2'),5'-bisphosphate nucleotidase activity"/>
    <property type="evidence" value="ECO:0007669"/>
    <property type="project" value="UniProtKB-UniRule"/>
</dbReference>
<evidence type="ECO:0000313" key="12">
    <source>
        <dbReference type="EMBL" id="QNN79306.1"/>
    </source>
</evidence>
<evidence type="ECO:0000256" key="3">
    <source>
        <dbReference type="ARBA" id="ARBA00022475"/>
    </source>
</evidence>
<feature type="binding site" evidence="10">
    <location>
        <position position="92"/>
    </location>
    <ligand>
        <name>Mg(2+)</name>
        <dbReference type="ChEBI" id="CHEBI:18420"/>
        <label>1</label>
        <note>catalytic</note>
    </ligand>
</feature>
<dbReference type="PROSITE" id="PS00629">
    <property type="entry name" value="IMP_1"/>
    <property type="match status" value="1"/>
</dbReference>
<feature type="binding site" evidence="9">
    <location>
        <begin position="91"/>
        <end position="94"/>
    </location>
    <ligand>
        <name>substrate</name>
    </ligand>
</feature>
<keyword evidence="5 9" id="KW-0479">Metal-binding</keyword>
<dbReference type="PANTHER" id="PTHR43028">
    <property type="entry name" value="3'(2'),5'-BISPHOSPHATE NUCLEOTIDASE 1"/>
    <property type="match status" value="1"/>
</dbReference>
<comment type="cofactor">
    <cofactor evidence="9 10">
        <name>Mg(2+)</name>
        <dbReference type="ChEBI" id="CHEBI:18420"/>
    </cofactor>
</comment>
<dbReference type="NCBIfam" id="TIGR01331">
    <property type="entry name" value="bisphos_cysQ"/>
    <property type="match status" value="1"/>
</dbReference>
<evidence type="ECO:0000256" key="10">
    <source>
        <dbReference type="PIRSR" id="PIRSR600760-2"/>
    </source>
</evidence>
<keyword evidence="4 9" id="KW-0997">Cell inner membrane</keyword>
<evidence type="ECO:0000256" key="4">
    <source>
        <dbReference type="ARBA" id="ARBA00022519"/>
    </source>
</evidence>
<dbReference type="GeneID" id="81470879"/>